<evidence type="ECO:0000313" key="1">
    <source>
        <dbReference type="EMBL" id="CAG8693520.1"/>
    </source>
</evidence>
<dbReference type="Proteomes" id="UP000789920">
    <property type="component" value="Unassembled WGS sequence"/>
</dbReference>
<reference evidence="1" key="1">
    <citation type="submission" date="2021-06" db="EMBL/GenBank/DDBJ databases">
        <authorList>
            <person name="Kallberg Y."/>
            <person name="Tangrot J."/>
            <person name="Rosling A."/>
        </authorList>
    </citation>
    <scope>NUCLEOTIDE SEQUENCE</scope>
    <source>
        <strain evidence="1">MA461A</strain>
    </source>
</reference>
<protein>
    <submittedName>
        <fullName evidence="1">29296_t:CDS:1</fullName>
    </submittedName>
</protein>
<sequence length="122" mass="14083">VWIEDFDKEIKKSNHNVLLILDGASSHVTDTGIIVSFKTHYRRMQLQHALDLDEAGKRDIYKIAWNEISANMIKNCWFHMKIISLRNEDGVLVVLSPPHPLIEDVEESLFVDPDDELAIMEL</sequence>
<dbReference type="EMBL" id="CAJVQC010018446">
    <property type="protein sequence ID" value="CAG8693520.1"/>
    <property type="molecule type" value="Genomic_DNA"/>
</dbReference>
<accession>A0ACA9PBB5</accession>
<feature type="non-terminal residue" evidence="1">
    <location>
        <position position="1"/>
    </location>
</feature>
<comment type="caution">
    <text evidence="1">The sequence shown here is derived from an EMBL/GenBank/DDBJ whole genome shotgun (WGS) entry which is preliminary data.</text>
</comment>
<proteinExistence type="predicted"/>
<gene>
    <name evidence="1" type="ORF">RPERSI_LOCUS9669</name>
</gene>
<name>A0ACA9PBB5_9GLOM</name>
<organism evidence="1 2">
    <name type="scientific">Racocetra persica</name>
    <dbReference type="NCBI Taxonomy" id="160502"/>
    <lineage>
        <taxon>Eukaryota</taxon>
        <taxon>Fungi</taxon>
        <taxon>Fungi incertae sedis</taxon>
        <taxon>Mucoromycota</taxon>
        <taxon>Glomeromycotina</taxon>
        <taxon>Glomeromycetes</taxon>
        <taxon>Diversisporales</taxon>
        <taxon>Gigasporaceae</taxon>
        <taxon>Racocetra</taxon>
    </lineage>
</organism>
<evidence type="ECO:0000313" key="2">
    <source>
        <dbReference type="Proteomes" id="UP000789920"/>
    </source>
</evidence>
<keyword evidence="2" id="KW-1185">Reference proteome</keyword>